<name>A0A844W8C3_9RHOB</name>
<gene>
    <name evidence="1" type="ORF">GLS40_13625</name>
</gene>
<protein>
    <submittedName>
        <fullName evidence="1">Uncharacterized protein</fullName>
    </submittedName>
</protein>
<reference evidence="1 2" key="1">
    <citation type="submission" date="2019-11" db="EMBL/GenBank/DDBJ databases">
        <title>Pseudooceanicola pacifica sp. nov., isolated from deep-sea sediment of the Pacific Ocean.</title>
        <authorList>
            <person name="Lyu L."/>
        </authorList>
    </citation>
    <scope>NUCLEOTIDE SEQUENCE [LARGE SCALE GENOMIC DNA]</scope>
    <source>
        <strain evidence="1 2">216_PA32_1</strain>
    </source>
</reference>
<sequence length="56" mass="6132">MTTTEPPADAPRPAKASNTWREIVQSGAVCARIEGVSLEFLIDFQRDRLCIAGEGR</sequence>
<proteinExistence type="predicted"/>
<accession>A0A844W8C3</accession>
<dbReference type="Proteomes" id="UP000443843">
    <property type="component" value="Unassembled WGS sequence"/>
</dbReference>
<keyword evidence="2" id="KW-1185">Reference proteome</keyword>
<evidence type="ECO:0000313" key="1">
    <source>
        <dbReference type="EMBL" id="MWB79074.1"/>
    </source>
</evidence>
<evidence type="ECO:0000313" key="2">
    <source>
        <dbReference type="Proteomes" id="UP000443843"/>
    </source>
</evidence>
<dbReference type="RefSeq" id="WP_160383285.1">
    <property type="nucleotide sequence ID" value="NZ_WNXQ01000008.1"/>
</dbReference>
<dbReference type="AlphaFoldDB" id="A0A844W8C3"/>
<organism evidence="1 2">
    <name type="scientific">Pseudooceanicola pacificus</name>
    <dbReference type="NCBI Taxonomy" id="2676438"/>
    <lineage>
        <taxon>Bacteria</taxon>
        <taxon>Pseudomonadati</taxon>
        <taxon>Pseudomonadota</taxon>
        <taxon>Alphaproteobacteria</taxon>
        <taxon>Rhodobacterales</taxon>
        <taxon>Paracoccaceae</taxon>
        <taxon>Pseudooceanicola</taxon>
    </lineage>
</organism>
<dbReference type="EMBL" id="WNXQ01000008">
    <property type="protein sequence ID" value="MWB79074.1"/>
    <property type="molecule type" value="Genomic_DNA"/>
</dbReference>
<comment type="caution">
    <text evidence="1">The sequence shown here is derived from an EMBL/GenBank/DDBJ whole genome shotgun (WGS) entry which is preliminary data.</text>
</comment>